<dbReference type="GO" id="GO:0000224">
    <property type="term" value="F:peptide-N4-(N-acetyl-beta-glucosaminyl)asparagine amidase activity"/>
    <property type="evidence" value="ECO:0007669"/>
    <property type="project" value="TreeGrafter"/>
</dbReference>
<name>A0A3D9JTR0_9BACL</name>
<comment type="caution">
    <text evidence="3">The sequence shown here is derived from an EMBL/GenBank/DDBJ whole genome shotgun (WGS) entry which is preliminary data.</text>
</comment>
<dbReference type="GO" id="GO:0005975">
    <property type="term" value="P:carbohydrate metabolic process"/>
    <property type="evidence" value="ECO:0007669"/>
    <property type="project" value="InterPro"/>
</dbReference>
<dbReference type="Gene3D" id="1.20.1050.60">
    <property type="entry name" value="alpha-1,2-mannosidase"/>
    <property type="match status" value="1"/>
</dbReference>
<sequence length="740" mass="82668">MERLSYVNPLQGTASVYEYSYGNTLPLVSRPFGMASWSLQTREVKDGWFFHPSDRRLNGVRLTRQPSPWIGDYGQLLLLPQTGPSCLAPELRPSSYEPEKSTLRPDYLSVRFSRYRASLELTPAERSAAIRLAYEDSRNARLLLATYEGESSFQFDYAARTLSGFTRASRGGTPDNFALYFVIAFDCELDETACDIYNAEFAPVGALSHTGEQLSASVGLKLPTDGTTQAKIGLSFISLEQAALNMERELGDADFDELRSQAAAEWEERLGTIEIKSDEAVDQLRTFYTCLYRTFLFPRKSYELDASGRTVHYSPFNGKLCEGPMYSDVGFWDVYRTTVPLFSLLCPRELGEMLQSWVLAYKESGWMPKWVSPGERGAMPGTLIDAVFADAIAKEIDGFDAQTAYQGLLKHATLPPDRDMVGREGLDHYIRLGYLPDELVHHSVSHSLDYAYGDFCLSVIARALGDGESQLALSERARNYRLLFDAEVGFMHGRQESGAWRPDFNPLDWGGPYCEGGAWQCSWAVQHDIRGYAELLGGSEQMVRKLDELFAAKPHFNVGSYGMEIHEMSEMAAADLGQFAISNQPSFHFPYLFTALGAPSRTQYWARKTMEEHFSAEPNGLPGDEDNGSLSAWYIFGAMGMYPLCPGVPEYTLGSPLFGSMSVKLQNGRRLDIQSVNNSSDHKYVKSVALNGETHEKLFFTHAQLTEGAKIVFQMTDEAILQSYSPQQLPFSQSDVSDCG</sequence>
<organism evidence="3 4">
    <name type="scientific">Cohnella phaseoli</name>
    <dbReference type="NCBI Taxonomy" id="456490"/>
    <lineage>
        <taxon>Bacteria</taxon>
        <taxon>Bacillati</taxon>
        <taxon>Bacillota</taxon>
        <taxon>Bacilli</taxon>
        <taxon>Bacillales</taxon>
        <taxon>Paenibacillaceae</taxon>
        <taxon>Cohnella</taxon>
    </lineage>
</organism>
<reference evidence="3 4" key="1">
    <citation type="submission" date="2018-07" db="EMBL/GenBank/DDBJ databases">
        <title>Genomic Encyclopedia of Type Strains, Phase III (KMG-III): the genomes of soil and plant-associated and newly described type strains.</title>
        <authorList>
            <person name="Whitman W."/>
        </authorList>
    </citation>
    <scope>NUCLEOTIDE SEQUENCE [LARGE SCALE GENOMIC DNA]</scope>
    <source>
        <strain evidence="3 4">CECT 7287</strain>
    </source>
</reference>
<dbReference type="GO" id="GO:0005829">
    <property type="term" value="C:cytosol"/>
    <property type="evidence" value="ECO:0007669"/>
    <property type="project" value="TreeGrafter"/>
</dbReference>
<evidence type="ECO:0000259" key="1">
    <source>
        <dbReference type="Pfam" id="PF07971"/>
    </source>
</evidence>
<evidence type="ECO:0000259" key="2">
    <source>
        <dbReference type="Pfam" id="PF17678"/>
    </source>
</evidence>
<dbReference type="Pfam" id="PF17678">
    <property type="entry name" value="Glyco_hydro_92N"/>
    <property type="match status" value="1"/>
</dbReference>
<dbReference type="Gene3D" id="2.70.98.10">
    <property type="match status" value="1"/>
</dbReference>
<dbReference type="PANTHER" id="PTHR12143">
    <property type="entry name" value="PEPTIDE N-GLYCANASE PNGASE -RELATED"/>
    <property type="match status" value="1"/>
</dbReference>
<dbReference type="Proteomes" id="UP000256977">
    <property type="component" value="Unassembled WGS sequence"/>
</dbReference>
<dbReference type="AlphaFoldDB" id="A0A3D9JTR0"/>
<dbReference type="EMBL" id="QRDZ01000010">
    <property type="protein sequence ID" value="RED76836.1"/>
    <property type="molecule type" value="Genomic_DNA"/>
</dbReference>
<dbReference type="NCBIfam" id="TIGR01180">
    <property type="entry name" value="aman2_put"/>
    <property type="match status" value="1"/>
</dbReference>
<dbReference type="Gene3D" id="3.30.2080.10">
    <property type="entry name" value="GH92 mannosidase domain"/>
    <property type="match status" value="1"/>
</dbReference>
<feature type="domain" description="Glycosyl hydrolase family 92 N-terminal" evidence="2">
    <location>
        <begin position="6"/>
        <end position="235"/>
    </location>
</feature>
<keyword evidence="4" id="KW-1185">Reference proteome</keyword>
<dbReference type="PANTHER" id="PTHR12143:SF43">
    <property type="entry name" value="PUTATIVE-RELATED"/>
    <property type="match status" value="1"/>
</dbReference>
<proteinExistence type="predicted"/>
<dbReference type="SUPFAM" id="SSF48208">
    <property type="entry name" value="Six-hairpin glycosidases"/>
    <property type="match status" value="1"/>
</dbReference>
<dbReference type="InterPro" id="IPR050883">
    <property type="entry name" value="PNGase"/>
</dbReference>
<dbReference type="GO" id="GO:0006516">
    <property type="term" value="P:glycoprotein catabolic process"/>
    <property type="evidence" value="ECO:0007669"/>
    <property type="project" value="TreeGrafter"/>
</dbReference>
<dbReference type="InterPro" id="IPR005887">
    <property type="entry name" value="GH92_a_mannosidase_put"/>
</dbReference>
<dbReference type="FunFam" id="3.30.2080.10:FF:000001">
    <property type="entry name" value="Alpha-1,2-mannosidase subfamily"/>
    <property type="match status" value="1"/>
</dbReference>
<evidence type="ECO:0000313" key="4">
    <source>
        <dbReference type="Proteomes" id="UP000256977"/>
    </source>
</evidence>
<dbReference type="InterPro" id="IPR012939">
    <property type="entry name" value="Glyco_hydro_92"/>
</dbReference>
<dbReference type="InterPro" id="IPR008928">
    <property type="entry name" value="6-hairpin_glycosidase_sf"/>
</dbReference>
<evidence type="ECO:0000313" key="3">
    <source>
        <dbReference type="EMBL" id="RED76836.1"/>
    </source>
</evidence>
<feature type="domain" description="Glycosyl hydrolase family 92" evidence="1">
    <location>
        <begin position="241"/>
        <end position="716"/>
    </location>
</feature>
<dbReference type="Pfam" id="PF07971">
    <property type="entry name" value="Glyco_hydro_92"/>
    <property type="match status" value="1"/>
</dbReference>
<dbReference type="InterPro" id="IPR014718">
    <property type="entry name" value="GH-type_carb-bd"/>
</dbReference>
<dbReference type="Gene3D" id="1.20.1610.10">
    <property type="entry name" value="alpha-1,2-mannosidases domains"/>
    <property type="match status" value="1"/>
</dbReference>
<gene>
    <name evidence="3" type="ORF">DFP98_11055</name>
</gene>
<dbReference type="RefSeq" id="WP_116061306.1">
    <property type="nucleotide sequence ID" value="NZ_QRDZ01000010.1"/>
</dbReference>
<accession>A0A3D9JTR0</accession>
<dbReference type="InterPro" id="IPR041371">
    <property type="entry name" value="GH92_N"/>
</dbReference>
<protein>
    <submittedName>
        <fullName evidence="3">Putative alpha-1,2-mannosidase</fullName>
    </submittedName>
</protein>
<dbReference type="OrthoDB" id="9804511at2"/>
<dbReference type="GO" id="GO:0030246">
    <property type="term" value="F:carbohydrate binding"/>
    <property type="evidence" value="ECO:0007669"/>
    <property type="project" value="InterPro"/>
</dbReference>